<feature type="compositionally biased region" description="Basic and acidic residues" evidence="1">
    <location>
        <begin position="171"/>
        <end position="195"/>
    </location>
</feature>
<dbReference type="PROSITE" id="PS51186">
    <property type="entry name" value="GNAT"/>
    <property type="match status" value="1"/>
</dbReference>
<dbReference type="CDD" id="cd04301">
    <property type="entry name" value="NAT_SF"/>
    <property type="match status" value="1"/>
</dbReference>
<organism evidence="3 4">
    <name type="scientific">Actinoplanes teichomyceticus</name>
    <dbReference type="NCBI Taxonomy" id="1867"/>
    <lineage>
        <taxon>Bacteria</taxon>
        <taxon>Bacillati</taxon>
        <taxon>Actinomycetota</taxon>
        <taxon>Actinomycetes</taxon>
        <taxon>Micromonosporales</taxon>
        <taxon>Micromonosporaceae</taxon>
        <taxon>Actinoplanes</taxon>
    </lineage>
</organism>
<proteinExistence type="predicted"/>
<dbReference type="OrthoDB" id="2061990at2"/>
<reference evidence="3 4" key="1">
    <citation type="submission" date="2019-06" db="EMBL/GenBank/DDBJ databases">
        <title>Sequencing the genomes of 1000 actinobacteria strains.</title>
        <authorList>
            <person name="Klenk H.-P."/>
        </authorList>
    </citation>
    <scope>NUCLEOTIDE SEQUENCE [LARGE SCALE GENOMIC DNA]</scope>
    <source>
        <strain evidence="3 4">DSM 43866</strain>
    </source>
</reference>
<dbReference type="Gene3D" id="3.40.630.30">
    <property type="match status" value="1"/>
</dbReference>
<dbReference type="InterPro" id="IPR000182">
    <property type="entry name" value="GNAT_dom"/>
</dbReference>
<protein>
    <submittedName>
        <fullName evidence="3">RimJ/RimL family protein N-acetyltransferase</fullName>
    </submittedName>
</protein>
<keyword evidence="4" id="KW-1185">Reference proteome</keyword>
<evidence type="ECO:0000259" key="2">
    <source>
        <dbReference type="PROSITE" id="PS51186"/>
    </source>
</evidence>
<feature type="region of interest" description="Disordered" evidence="1">
    <location>
        <begin position="165"/>
        <end position="195"/>
    </location>
</feature>
<dbReference type="InterPro" id="IPR051908">
    <property type="entry name" value="Ribosomal_N-acetyltransferase"/>
</dbReference>
<keyword evidence="3" id="KW-0808">Transferase</keyword>
<dbReference type="EMBL" id="VIWY01000001">
    <property type="protein sequence ID" value="TWG25731.1"/>
    <property type="molecule type" value="Genomic_DNA"/>
</dbReference>
<accession>A0A561WPF0</accession>
<dbReference type="GO" id="GO:1990189">
    <property type="term" value="F:protein N-terminal-serine acetyltransferase activity"/>
    <property type="evidence" value="ECO:0007669"/>
    <property type="project" value="TreeGrafter"/>
</dbReference>
<dbReference type="GO" id="GO:0008999">
    <property type="term" value="F:protein-N-terminal-alanine acetyltransferase activity"/>
    <property type="evidence" value="ECO:0007669"/>
    <property type="project" value="TreeGrafter"/>
</dbReference>
<dbReference type="Proteomes" id="UP000320239">
    <property type="component" value="Unassembled WGS sequence"/>
</dbReference>
<dbReference type="Pfam" id="PF13302">
    <property type="entry name" value="Acetyltransf_3"/>
    <property type="match status" value="1"/>
</dbReference>
<dbReference type="PANTHER" id="PTHR43441:SF10">
    <property type="entry name" value="ACETYLTRANSFERASE"/>
    <property type="match status" value="1"/>
</dbReference>
<name>A0A561WPF0_ACTTI</name>
<evidence type="ECO:0000313" key="3">
    <source>
        <dbReference type="EMBL" id="TWG25731.1"/>
    </source>
</evidence>
<dbReference type="InterPro" id="IPR016181">
    <property type="entry name" value="Acyl_CoA_acyltransferase"/>
</dbReference>
<sequence>MPSLVTPALATGTLAHSAQPEITGDGVLLRPWCAADRPAVVAGYADPAIRRWHCRAMNDDEAAAWIARWPRRWQEESGAGWAVTVPAGDAPDLRVAGQISFRRIDLAEGVAELSYWVLPEFRGGRIAPRALTALTTWAFTGLGLHRLELNHSTANPASCRVAARSGYPAEGTRRSEARHADGWHDMHQHARLATD</sequence>
<dbReference type="AlphaFoldDB" id="A0A561WPF0"/>
<dbReference type="SUPFAM" id="SSF55729">
    <property type="entry name" value="Acyl-CoA N-acyltransferases (Nat)"/>
    <property type="match status" value="1"/>
</dbReference>
<dbReference type="RefSeq" id="WP_122981205.1">
    <property type="nucleotide sequence ID" value="NZ_BOMX01000014.1"/>
</dbReference>
<dbReference type="GO" id="GO:0005737">
    <property type="term" value="C:cytoplasm"/>
    <property type="evidence" value="ECO:0007669"/>
    <property type="project" value="TreeGrafter"/>
</dbReference>
<dbReference type="PANTHER" id="PTHR43441">
    <property type="entry name" value="RIBOSOMAL-PROTEIN-SERINE ACETYLTRANSFERASE"/>
    <property type="match status" value="1"/>
</dbReference>
<feature type="domain" description="N-acetyltransferase" evidence="2">
    <location>
        <begin position="27"/>
        <end position="195"/>
    </location>
</feature>
<evidence type="ECO:0000313" key="4">
    <source>
        <dbReference type="Proteomes" id="UP000320239"/>
    </source>
</evidence>
<gene>
    <name evidence="3" type="ORF">FHX34_101703</name>
</gene>
<comment type="caution">
    <text evidence="3">The sequence shown here is derived from an EMBL/GenBank/DDBJ whole genome shotgun (WGS) entry which is preliminary data.</text>
</comment>
<evidence type="ECO:0000256" key="1">
    <source>
        <dbReference type="SAM" id="MobiDB-lite"/>
    </source>
</evidence>